<keyword evidence="1" id="KW-1133">Transmembrane helix</keyword>
<evidence type="ECO:0000313" key="3">
    <source>
        <dbReference type="Proteomes" id="UP000442619"/>
    </source>
</evidence>
<dbReference type="Proteomes" id="UP000442619">
    <property type="component" value="Unassembled WGS sequence"/>
</dbReference>
<organism evidence="2 3">
    <name type="scientific">Sharpea porci</name>
    <dbReference type="NCBI Taxonomy" id="2652286"/>
    <lineage>
        <taxon>Bacteria</taxon>
        <taxon>Bacillati</taxon>
        <taxon>Bacillota</taxon>
        <taxon>Erysipelotrichia</taxon>
        <taxon>Erysipelotrichales</taxon>
        <taxon>Coprobacillaceae</taxon>
        <taxon>Sharpea</taxon>
    </lineage>
</organism>
<evidence type="ECO:0008006" key="4">
    <source>
        <dbReference type="Google" id="ProtNLM"/>
    </source>
</evidence>
<evidence type="ECO:0000256" key="1">
    <source>
        <dbReference type="SAM" id="Phobius"/>
    </source>
</evidence>
<evidence type="ECO:0000313" key="2">
    <source>
        <dbReference type="EMBL" id="MST88158.1"/>
    </source>
</evidence>
<dbReference type="InterPro" id="IPR008930">
    <property type="entry name" value="Terpenoid_cyclase/PrenylTrfase"/>
</dbReference>
<sequence length="526" mass="58319">MLMRLGLMLIVKMRWQQFIMPIRSLALKNKKRGKMMKKYLGSLFVLLFTCALTLTPVNAAYDTTKLDQAYNKAVSYYQQKSKKGLESYDDILASESVGVEADQALKAEETLNEYIATVRLDDQSKTDIGALGKNIVLTCLMGKDPKNINGVNLVEELEKRVRDDGSIVNSTGANNDIWALNGLYVVNSTKQNVVGKRLAKEALNNGAYWYEYPAGVKCADADTTGWAIETLSLVNKTAYKTTIDKAVAFLRTATKNINNQSVFTQYDDGNANTQGAVLEGLAVADRNGLLNDQYNALNAANPYDYLLTWQLDDGSFKAENYDVNYQPLGIGYNNYATRDGVLALGTYKNGSVFDKAKRDYDKTLHPVKNYQITSGQDAKIQNDQDHILTTNLPSTNIQSILVDGKKLAASDYNVNTSITLSAHFLKNLPDGKHTLMIEGTDGNASTTFTLFTKQTKPAQVTEEKTEKKAEIPGTEVKKNTEAVSKKKTNKVVDTDDDTDIIIWIMGLVVGLSGLILLRRYRYVEKA</sequence>
<comment type="caution">
    <text evidence="2">The sequence shown here is derived from an EMBL/GenBank/DDBJ whole genome shotgun (WGS) entry which is preliminary data.</text>
</comment>
<dbReference type="EMBL" id="VUNM01000001">
    <property type="protein sequence ID" value="MST88158.1"/>
    <property type="molecule type" value="Genomic_DNA"/>
</dbReference>
<dbReference type="AlphaFoldDB" id="A0A844FQF4"/>
<protein>
    <recommendedName>
        <fullName evidence="4">LPXTG cell wall anchor domain-containing protein</fullName>
    </recommendedName>
</protein>
<feature type="transmembrane region" description="Helical" evidence="1">
    <location>
        <begin position="500"/>
        <end position="517"/>
    </location>
</feature>
<gene>
    <name evidence="2" type="ORF">FYJ79_00850</name>
</gene>
<proteinExistence type="predicted"/>
<keyword evidence="1" id="KW-0812">Transmembrane</keyword>
<dbReference type="SUPFAM" id="SSF48239">
    <property type="entry name" value="Terpenoid cyclases/Protein prenyltransferases"/>
    <property type="match status" value="1"/>
</dbReference>
<name>A0A844FQF4_9FIRM</name>
<dbReference type="Gene3D" id="1.50.10.20">
    <property type="match status" value="1"/>
</dbReference>
<keyword evidence="1" id="KW-0472">Membrane</keyword>
<accession>A0A844FQF4</accession>
<keyword evidence="3" id="KW-1185">Reference proteome</keyword>
<reference evidence="2 3" key="1">
    <citation type="submission" date="2019-08" db="EMBL/GenBank/DDBJ databases">
        <title>In-depth cultivation of the pig gut microbiome towards novel bacterial diversity and tailored functional studies.</title>
        <authorList>
            <person name="Wylensek D."/>
            <person name="Hitch T.C.A."/>
            <person name="Clavel T."/>
        </authorList>
    </citation>
    <scope>NUCLEOTIDE SEQUENCE [LARGE SCALE GENOMIC DNA]</scope>
    <source>
        <strain evidence="2 3">CA-Schmier-601-WT-3</strain>
    </source>
</reference>